<name>A0A5N7B8W8_9EURO</name>
<dbReference type="GO" id="GO:0030729">
    <property type="term" value="F:acetoacetate-CoA ligase activity"/>
    <property type="evidence" value="ECO:0007669"/>
    <property type="project" value="InterPro"/>
</dbReference>
<dbReference type="Pfam" id="PF00501">
    <property type="entry name" value="AMP-binding"/>
    <property type="match status" value="1"/>
</dbReference>
<dbReference type="AlphaFoldDB" id="A0A5N7B8W8"/>
<evidence type="ECO:0000313" key="4">
    <source>
        <dbReference type="EMBL" id="KAE8378187.1"/>
    </source>
</evidence>
<keyword evidence="4" id="KW-0436">Ligase</keyword>
<dbReference type="OrthoDB" id="10253869at2759"/>
<dbReference type="PROSITE" id="PS00455">
    <property type="entry name" value="AMP_BINDING"/>
    <property type="match status" value="1"/>
</dbReference>
<dbReference type="InterPro" id="IPR005914">
    <property type="entry name" value="Acac_CoA_synth"/>
</dbReference>
<keyword evidence="5" id="KW-1185">Reference proteome</keyword>
<evidence type="ECO:0000256" key="1">
    <source>
        <dbReference type="ARBA" id="ARBA00006432"/>
    </source>
</evidence>
<dbReference type="InterPro" id="IPR020845">
    <property type="entry name" value="AMP-binding_CS"/>
</dbReference>
<dbReference type="SUPFAM" id="SSF56801">
    <property type="entry name" value="Acetyl-CoA synthetase-like"/>
    <property type="match status" value="1"/>
</dbReference>
<comment type="similarity">
    <text evidence="1">Belongs to the ATP-dependent AMP-binding enzyme family.</text>
</comment>
<dbReference type="GO" id="GO:0006629">
    <property type="term" value="P:lipid metabolic process"/>
    <property type="evidence" value="ECO:0007669"/>
    <property type="project" value="InterPro"/>
</dbReference>
<evidence type="ECO:0000259" key="3">
    <source>
        <dbReference type="Pfam" id="PF16177"/>
    </source>
</evidence>
<organism evidence="4 5">
    <name type="scientific">Aspergillus bertholletiae</name>
    <dbReference type="NCBI Taxonomy" id="1226010"/>
    <lineage>
        <taxon>Eukaryota</taxon>
        <taxon>Fungi</taxon>
        <taxon>Dikarya</taxon>
        <taxon>Ascomycota</taxon>
        <taxon>Pezizomycotina</taxon>
        <taxon>Eurotiomycetes</taxon>
        <taxon>Eurotiomycetidae</taxon>
        <taxon>Eurotiales</taxon>
        <taxon>Aspergillaceae</taxon>
        <taxon>Aspergillus</taxon>
        <taxon>Aspergillus subgen. Circumdati</taxon>
    </lineage>
</organism>
<dbReference type="Gene3D" id="3.40.50.12780">
    <property type="entry name" value="N-terminal domain of ligase-like"/>
    <property type="match status" value="1"/>
</dbReference>
<protein>
    <submittedName>
        <fullName evidence="4">Acetoacetate-CoA ligase</fullName>
    </submittedName>
</protein>
<reference evidence="4 5" key="1">
    <citation type="submission" date="2019-04" db="EMBL/GenBank/DDBJ databases">
        <title>Friends and foes A comparative genomics studyof 23 Aspergillus species from section Flavi.</title>
        <authorList>
            <consortium name="DOE Joint Genome Institute"/>
            <person name="Kjaerbolling I."/>
            <person name="Vesth T."/>
            <person name="Frisvad J.C."/>
            <person name="Nybo J.L."/>
            <person name="Theobald S."/>
            <person name="Kildgaard S."/>
            <person name="Isbrandt T."/>
            <person name="Kuo A."/>
            <person name="Sato A."/>
            <person name="Lyhne E.K."/>
            <person name="Kogle M.E."/>
            <person name="Wiebenga A."/>
            <person name="Kun R.S."/>
            <person name="Lubbers R.J."/>
            <person name="Makela M.R."/>
            <person name="Barry K."/>
            <person name="Chovatia M."/>
            <person name="Clum A."/>
            <person name="Daum C."/>
            <person name="Haridas S."/>
            <person name="He G."/>
            <person name="LaButti K."/>
            <person name="Lipzen A."/>
            <person name="Mondo S."/>
            <person name="Riley R."/>
            <person name="Salamov A."/>
            <person name="Simmons B.A."/>
            <person name="Magnuson J.K."/>
            <person name="Henrissat B."/>
            <person name="Mortensen U.H."/>
            <person name="Larsen T.O."/>
            <person name="Devries R.P."/>
            <person name="Grigoriev I.V."/>
            <person name="Machida M."/>
            <person name="Baker S.E."/>
            <person name="Andersen M.R."/>
        </authorList>
    </citation>
    <scope>NUCLEOTIDE SEQUENCE [LARGE SCALE GENOMIC DNA]</scope>
    <source>
        <strain evidence="4 5">IBT 29228</strain>
    </source>
</reference>
<dbReference type="EMBL" id="ML736212">
    <property type="protein sequence ID" value="KAE8378187.1"/>
    <property type="molecule type" value="Genomic_DNA"/>
</dbReference>
<feature type="domain" description="AMP-dependent synthetase/ligase" evidence="2">
    <location>
        <begin position="111"/>
        <end position="495"/>
    </location>
</feature>
<dbReference type="PANTHER" id="PTHR42921:SF4">
    <property type="entry name" value="ACETOACETYL-COA SYNTHASE (AFU_ORTHOLOGUE AFUA_8G04770)"/>
    <property type="match status" value="1"/>
</dbReference>
<dbReference type="Proteomes" id="UP000326198">
    <property type="component" value="Unassembled WGS sequence"/>
</dbReference>
<sequence>MSYESLPRKLWEHPSPELTNMGQFRRALEANTSRSFLSFDDLYQFSVDHRVHFWDFCWKYFRLIHEGTYTTVVNEKARMDSIPRWFEGVHLNFAENVLFSSLQDTDIKEDGKVAVVEIREGASDQPIRVTWGEIRRRTGRLIQAMKAHGVVKGDRVAVCASNSIDTLLVFLATTAIGAIFSSSSTDMGVKGVLDRLLQIRPRWLFMDDTAVYNGKTIDLLPKIADIVEGMQSVDEFQGVVCQPRFALQPADLGLIPKTQSLARFLQDATSSCLEFERVAFSDPLLIAYSSGTSGQPKCIVHSVGGALLTAHKEGGLHQELDKDSIVLQYTTTGWIMYLSLLQALLLGARVILYDGSPFTPKITSFIRLASIEQVTHFGISPQFLEELRRSLVNPRDRYDLSSLKIVTSTGMVLPDSLFNWFYDAGFPPHVRLNNISGGTDIAGSFGIGNSLLPVYVGGCAGRSLGIPVKVFDSTIEGEGVKGVPVEDGVPGELVATKAFPNMPVGFWGQTGEKLYYEAYFARFDDVWTHGDFVSLHPITKQLLFHGRSDGVLNPSGVRFGSSEIYQIIDEDFSNEVLDSLCVGQRRPSDVDERLVSRVNSAIRQKLSARHVPSFIFETPEIPTTVNYKKVELPVKRIVSGSRVKPSGTLINPASLKFYYQFAEVEKLVLKEPKHSKL</sequence>
<evidence type="ECO:0000259" key="2">
    <source>
        <dbReference type="Pfam" id="PF00501"/>
    </source>
</evidence>
<proteinExistence type="inferred from homology"/>
<dbReference type="InterPro" id="IPR000873">
    <property type="entry name" value="AMP-dep_synth/lig_dom"/>
</dbReference>
<accession>A0A5N7B8W8</accession>
<gene>
    <name evidence="4" type="ORF">BDV26DRAFT_281328</name>
</gene>
<dbReference type="InterPro" id="IPR032387">
    <property type="entry name" value="ACAS_N"/>
</dbReference>
<dbReference type="NCBIfam" id="TIGR01217">
    <property type="entry name" value="ac_ac_CoA_syn"/>
    <property type="match status" value="1"/>
</dbReference>
<feature type="domain" description="Acetyl-coenzyme A synthetase N-terminal" evidence="3">
    <location>
        <begin position="40"/>
        <end position="97"/>
    </location>
</feature>
<dbReference type="PANTHER" id="PTHR42921">
    <property type="entry name" value="ACETOACETYL-COA SYNTHETASE"/>
    <property type="match status" value="1"/>
</dbReference>
<evidence type="ECO:0000313" key="5">
    <source>
        <dbReference type="Proteomes" id="UP000326198"/>
    </source>
</evidence>
<dbReference type="Pfam" id="PF16177">
    <property type="entry name" value="ACAS_N"/>
    <property type="match status" value="1"/>
</dbReference>
<dbReference type="InterPro" id="IPR042099">
    <property type="entry name" value="ANL_N_sf"/>
</dbReference>